<dbReference type="AlphaFoldDB" id="A0AB39MJF0"/>
<proteinExistence type="predicted"/>
<feature type="compositionally biased region" description="Basic and acidic residues" evidence="1">
    <location>
        <begin position="83"/>
        <end position="94"/>
    </location>
</feature>
<feature type="compositionally biased region" description="Basic residues" evidence="1">
    <location>
        <begin position="95"/>
        <end position="104"/>
    </location>
</feature>
<accession>A0AB39MJF0</accession>
<evidence type="ECO:0000256" key="1">
    <source>
        <dbReference type="SAM" id="MobiDB-lite"/>
    </source>
</evidence>
<organism evidence="2">
    <name type="scientific">Streptomyces sp. R08</name>
    <dbReference type="NCBI Taxonomy" id="3238624"/>
    <lineage>
        <taxon>Bacteria</taxon>
        <taxon>Bacillati</taxon>
        <taxon>Actinomycetota</taxon>
        <taxon>Actinomycetes</taxon>
        <taxon>Kitasatosporales</taxon>
        <taxon>Streptomycetaceae</taxon>
        <taxon>Streptomyces</taxon>
    </lineage>
</organism>
<feature type="region of interest" description="Disordered" evidence="1">
    <location>
        <begin position="80"/>
        <end position="112"/>
    </location>
</feature>
<dbReference type="RefSeq" id="WP_369191179.1">
    <property type="nucleotide sequence ID" value="NZ_CP163431.1"/>
</dbReference>
<sequence length="112" mass="12442">MTAEPRAVPETFAFTCGDCGHCWEATFQVMFFTDPTDTTGLTTQEYVDEEGKALRSPLADAICPKCGGRMVHVLEAGLAQRARRAEHEPQPPHEHRLHLPHRHSGPPEDGPR</sequence>
<name>A0AB39MJF0_9ACTN</name>
<reference evidence="2" key="1">
    <citation type="submission" date="2024-07" db="EMBL/GenBank/DDBJ databases">
        <authorList>
            <person name="Yu S.T."/>
        </authorList>
    </citation>
    <scope>NUCLEOTIDE SEQUENCE</scope>
    <source>
        <strain evidence="2">R08</strain>
    </source>
</reference>
<gene>
    <name evidence="2" type="ORF">AB5J58_41125</name>
</gene>
<evidence type="ECO:0000313" key="2">
    <source>
        <dbReference type="EMBL" id="XDQ06179.1"/>
    </source>
</evidence>
<protein>
    <submittedName>
        <fullName evidence="2">Uncharacterized protein</fullName>
    </submittedName>
</protein>
<dbReference type="EMBL" id="CP163431">
    <property type="protein sequence ID" value="XDQ06179.1"/>
    <property type="molecule type" value="Genomic_DNA"/>
</dbReference>